<name>A0ACB0IEW8_TRIPR</name>
<dbReference type="Proteomes" id="UP001177021">
    <property type="component" value="Unassembled WGS sequence"/>
</dbReference>
<organism evidence="1 2">
    <name type="scientific">Trifolium pratense</name>
    <name type="common">Red clover</name>
    <dbReference type="NCBI Taxonomy" id="57577"/>
    <lineage>
        <taxon>Eukaryota</taxon>
        <taxon>Viridiplantae</taxon>
        <taxon>Streptophyta</taxon>
        <taxon>Embryophyta</taxon>
        <taxon>Tracheophyta</taxon>
        <taxon>Spermatophyta</taxon>
        <taxon>Magnoliopsida</taxon>
        <taxon>eudicotyledons</taxon>
        <taxon>Gunneridae</taxon>
        <taxon>Pentapetalae</taxon>
        <taxon>rosids</taxon>
        <taxon>fabids</taxon>
        <taxon>Fabales</taxon>
        <taxon>Fabaceae</taxon>
        <taxon>Papilionoideae</taxon>
        <taxon>50 kb inversion clade</taxon>
        <taxon>NPAAA clade</taxon>
        <taxon>Hologalegina</taxon>
        <taxon>IRL clade</taxon>
        <taxon>Trifolieae</taxon>
        <taxon>Trifolium</taxon>
    </lineage>
</organism>
<proteinExistence type="predicted"/>
<evidence type="ECO:0000313" key="2">
    <source>
        <dbReference type="Proteomes" id="UP001177021"/>
    </source>
</evidence>
<dbReference type="EMBL" id="CASHSV030000001">
    <property type="protein sequence ID" value="CAJ2630685.1"/>
    <property type="molecule type" value="Genomic_DNA"/>
</dbReference>
<accession>A0ACB0IEW8</accession>
<keyword evidence="2" id="KW-1185">Reference proteome</keyword>
<comment type="caution">
    <text evidence="1">The sequence shown here is derived from an EMBL/GenBank/DDBJ whole genome shotgun (WGS) entry which is preliminary data.</text>
</comment>
<evidence type="ECO:0000313" key="1">
    <source>
        <dbReference type="EMBL" id="CAJ2630685.1"/>
    </source>
</evidence>
<protein>
    <submittedName>
        <fullName evidence="1">Uncharacterized protein</fullName>
    </submittedName>
</protein>
<sequence length="677" mass="75481">MVSQRLFLFSCFVTQLLLASGNCPSSINCGFLGEIEFPFTSTEHPNCGMLVIHGCDDYEPQSKKTIQNNKTWFDVLKIESFTITIRDDQLHDLLLQRSCNILTYNSMFTVNTPLVFSRLENPVTVYGCNSNNTLDLQRYYSVSNSTSICRNENNTLNGVSDSDIKNNKAIVVIIDDNISSNSNHLKGCSNVDLPTGFKVNHLDPDDLFNFLSGDIAIKIQVSQNCSTCHDLYGGQCRLDNTGNFYCHQGKSKKTHLTVAAATSSAGVLGVLVFLAWFLRRRFINNKNPPYQIIELFLKNHGHLAAKRYTYAEIKKATNSFKNKLGQGGYGSVYKGKLQDGSLVAVKVLNESHGNGEEFINEVASISVTSHVNIVSLLGFYLEGSKRALIYDYMPNGSLEKFIYEDKDPLNLNLQLSCKTIYNIAIGVARGLEYLHKGCNTKILHFDIKPHNILLDDDFCPKVSDFGLAKVCPRKDSIISLLGARGTAGYIAPEVFSRNFGGVSHKSDVYSYGMMVLEMVGGKQNNNIIDVERSSEIYFPHWVYKRIELNQEPRLRSIKSEFDKKIVQKMIIVSLWCIQTDPSHRPAMSKVVDMMEGSLESLQIPPKPCLSSPPRSPSRSSDYNSHTSQDLHQSGTVLTNECEPLIILGRGSGRLPSPEDGETILLSNATFEEESSIV</sequence>
<gene>
    <name evidence="1" type="ORF">MILVUS5_LOCUS2419</name>
</gene>
<reference evidence="1" key="1">
    <citation type="submission" date="2023-10" db="EMBL/GenBank/DDBJ databases">
        <authorList>
            <person name="Rodriguez Cubillos JULIANA M."/>
            <person name="De Vega J."/>
        </authorList>
    </citation>
    <scope>NUCLEOTIDE SEQUENCE</scope>
</reference>